<dbReference type="CDD" id="cd00093">
    <property type="entry name" value="HTH_XRE"/>
    <property type="match status" value="1"/>
</dbReference>
<dbReference type="InterPro" id="IPR017271">
    <property type="entry name" value="Tscrpt_reg_HTH_MJ1545_prd"/>
</dbReference>
<evidence type="ECO:0000259" key="1">
    <source>
        <dbReference type="PROSITE" id="PS50943"/>
    </source>
</evidence>
<dbReference type="Proteomes" id="UP000245638">
    <property type="component" value="Unassembled WGS sequence"/>
</dbReference>
<gene>
    <name evidence="2" type="ORF">DDW13_08980</name>
</gene>
<dbReference type="PROSITE" id="PS50943">
    <property type="entry name" value="HTH_CROC1"/>
    <property type="match status" value="1"/>
</dbReference>
<dbReference type="AlphaFoldDB" id="A0A2T9X1X0"/>
<evidence type="ECO:0000313" key="2">
    <source>
        <dbReference type="EMBL" id="PVU74086.1"/>
    </source>
</evidence>
<evidence type="ECO:0000313" key="3">
    <source>
        <dbReference type="Proteomes" id="UP000245638"/>
    </source>
</evidence>
<name>A0A2T9X1X0_9CREN</name>
<protein>
    <submittedName>
        <fullName evidence="2">Transcriptional regulator</fullName>
    </submittedName>
</protein>
<dbReference type="EMBL" id="QEFD01000234">
    <property type="protein sequence ID" value="PVU74086.1"/>
    <property type="molecule type" value="Genomic_DNA"/>
</dbReference>
<comment type="caution">
    <text evidence="2">The sequence shown here is derived from an EMBL/GenBank/DDBJ whole genome shotgun (WGS) entry which is preliminary data.</text>
</comment>
<accession>A0A2T9X1X0</accession>
<dbReference type="SUPFAM" id="SSF47413">
    <property type="entry name" value="lambda repressor-like DNA-binding domains"/>
    <property type="match status" value="1"/>
</dbReference>
<dbReference type="Pfam" id="PF01381">
    <property type="entry name" value="HTH_3"/>
    <property type="match status" value="1"/>
</dbReference>
<dbReference type="SMART" id="SM00530">
    <property type="entry name" value="HTH_XRE"/>
    <property type="match status" value="1"/>
</dbReference>
<reference evidence="2 3" key="1">
    <citation type="journal article" date="2015" name="Appl. Environ. Microbiol.">
        <title>Nanoarchaeota, Their Sulfolobales Host, and Nanoarchaeota Virus Distribution across Yellowstone National Park Hot Springs.</title>
        <authorList>
            <person name="Munson-McGee J.H."/>
            <person name="Field E.K."/>
            <person name="Bateson M."/>
            <person name="Rooney C."/>
            <person name="Stepanauskas R."/>
            <person name="Young M.J."/>
        </authorList>
    </citation>
    <scope>NUCLEOTIDE SEQUENCE [LARGE SCALE GENOMIC DNA]</scope>
    <source>
        <strain evidence="2">SCGC AC-742_N10</strain>
    </source>
</reference>
<proteinExistence type="predicted"/>
<dbReference type="PIRSF" id="PIRSF037724">
    <property type="entry name" value="TF_HTH_MJ1545_prd"/>
    <property type="match status" value="1"/>
</dbReference>
<dbReference type="Gene3D" id="1.10.260.40">
    <property type="entry name" value="lambda repressor-like DNA-binding domains"/>
    <property type="match status" value="1"/>
</dbReference>
<dbReference type="InterPro" id="IPR010982">
    <property type="entry name" value="Lambda_DNA-bd_dom_sf"/>
</dbReference>
<feature type="domain" description="HTH cro/C1-type" evidence="1">
    <location>
        <begin position="28"/>
        <end position="81"/>
    </location>
</feature>
<dbReference type="GO" id="GO:0003677">
    <property type="term" value="F:DNA binding"/>
    <property type="evidence" value="ECO:0007669"/>
    <property type="project" value="InterPro"/>
</dbReference>
<organism evidence="2 3">
    <name type="scientific">Acidianus hospitalis</name>
    <dbReference type="NCBI Taxonomy" id="563177"/>
    <lineage>
        <taxon>Archaea</taxon>
        <taxon>Thermoproteota</taxon>
        <taxon>Thermoprotei</taxon>
        <taxon>Sulfolobales</taxon>
        <taxon>Sulfolobaceae</taxon>
        <taxon>Acidianus</taxon>
    </lineage>
</organism>
<sequence>MASDYVIELIAKRIAGDIVWSSNIGLSMKKWREMFGISQSELARVLGISQTVIADYERGRRQPGSAFVKKFVQGLIEIDERRGFKVISELSKSFTLNFPFIMDMRDFETPICFDELTIAVDGIPLNSTINLKKIYGYVVVDSLSAITALSGMEFYQFLSLVFNRVIVFTKVTSGRSPIIALKISPVKPDVVVLHKPLKMDPLSIDLADKEGINIIISTKRNEEELIKSLRTLVHSKSL</sequence>
<dbReference type="InterPro" id="IPR001387">
    <property type="entry name" value="Cro/C1-type_HTH"/>
</dbReference>